<feature type="domain" description="SBP-type" evidence="11">
    <location>
        <begin position="172"/>
        <end position="249"/>
    </location>
</feature>
<dbReference type="EMBL" id="HM018601">
    <property type="protein sequence ID" value="ADG36381.1"/>
    <property type="molecule type" value="mRNA"/>
</dbReference>
<evidence type="ECO:0000256" key="1">
    <source>
        <dbReference type="ARBA" id="ARBA00004123"/>
    </source>
</evidence>
<reference evidence="12" key="1">
    <citation type="submission" date="2010-03" db="EMBL/GenBank/DDBJ databases">
        <title>Cloning, Subcellular Localization and Expression Analysis of SPL9 and SPL10 Genes from Vitis vinifera.</title>
        <authorList>
            <person name="Fang J.G."/>
            <person name="Cao X."/>
            <person name="Yang G."/>
            <person name="Song C.N."/>
            <person name="Wang C."/>
        </authorList>
    </citation>
    <scope>NUCLEOTIDE SEQUENCE</scope>
    <source>
        <tissue evidence="12">Leaf</tissue>
    </source>
</reference>
<feature type="compositionally biased region" description="Basic residues" evidence="10">
    <location>
        <begin position="233"/>
        <end position="249"/>
    </location>
</feature>
<dbReference type="RefSeq" id="NP_001268193.1">
    <property type="nucleotide sequence ID" value="NM_001281264.1"/>
</dbReference>
<dbReference type="KEGG" id="vvi:100246757"/>
<evidence type="ECO:0000256" key="8">
    <source>
        <dbReference type="ARBA" id="ARBA00023242"/>
    </source>
</evidence>
<dbReference type="PANTHER" id="PTHR31251">
    <property type="entry name" value="SQUAMOSA PROMOTER-BINDING-LIKE PROTEIN 4"/>
    <property type="match status" value="1"/>
</dbReference>
<dbReference type="Pfam" id="PF03110">
    <property type="entry name" value="SBP"/>
    <property type="match status" value="1"/>
</dbReference>
<keyword evidence="4" id="KW-0862">Zinc</keyword>
<evidence type="ECO:0000256" key="10">
    <source>
        <dbReference type="SAM" id="MobiDB-lite"/>
    </source>
</evidence>
<dbReference type="Gene3D" id="4.10.1100.10">
    <property type="entry name" value="Transcription factor, SBP-box domain"/>
    <property type="match status" value="1"/>
</dbReference>
<dbReference type="GO" id="GO:0005634">
    <property type="term" value="C:nucleus"/>
    <property type="evidence" value="ECO:0007669"/>
    <property type="project" value="UniProtKB-SubCell"/>
</dbReference>
<evidence type="ECO:0000256" key="5">
    <source>
        <dbReference type="ARBA" id="ARBA00023015"/>
    </source>
</evidence>
<name>D6QZ30_VITVI</name>
<dbReference type="AlphaFoldDB" id="D6QZ30"/>
<dbReference type="ExpressionAtlas" id="D6QZ30">
    <property type="expression patterns" value="baseline and differential"/>
</dbReference>
<dbReference type="FunFam" id="4.10.1100.10:FF:000001">
    <property type="entry name" value="Squamosa promoter-binding-like protein 14"/>
    <property type="match status" value="1"/>
</dbReference>
<feature type="region of interest" description="Disordered" evidence="10">
    <location>
        <begin position="230"/>
        <end position="262"/>
    </location>
</feature>
<protein>
    <submittedName>
        <fullName evidence="12">Promoter-binding protein SPL10</fullName>
    </submittedName>
</protein>
<dbReference type="PANTHER" id="PTHR31251:SF131">
    <property type="entry name" value="SBP-TYPE DOMAIN-CONTAINING PROTEIN"/>
    <property type="match status" value="1"/>
</dbReference>
<dbReference type="GO" id="GO:0008270">
    <property type="term" value="F:zinc ion binding"/>
    <property type="evidence" value="ECO:0007669"/>
    <property type="project" value="UniProtKB-KW"/>
</dbReference>
<dbReference type="InterPro" id="IPR004333">
    <property type="entry name" value="SBP_dom"/>
</dbReference>
<evidence type="ECO:0000259" key="11">
    <source>
        <dbReference type="PROSITE" id="PS51141"/>
    </source>
</evidence>
<evidence type="ECO:0000256" key="4">
    <source>
        <dbReference type="ARBA" id="ARBA00022833"/>
    </source>
</evidence>
<evidence type="ECO:0000256" key="6">
    <source>
        <dbReference type="ARBA" id="ARBA00023125"/>
    </source>
</evidence>
<dbReference type="GeneID" id="100246757"/>
<evidence type="ECO:0000256" key="3">
    <source>
        <dbReference type="ARBA" id="ARBA00022771"/>
    </source>
</evidence>
<evidence type="ECO:0000313" key="12">
    <source>
        <dbReference type="EMBL" id="ADG36381.1"/>
    </source>
</evidence>
<organism evidence="12">
    <name type="scientific">Vitis vinifera</name>
    <name type="common">Grape</name>
    <dbReference type="NCBI Taxonomy" id="29760"/>
    <lineage>
        <taxon>Eukaryota</taxon>
        <taxon>Viridiplantae</taxon>
        <taxon>Streptophyta</taxon>
        <taxon>Embryophyta</taxon>
        <taxon>Tracheophyta</taxon>
        <taxon>Spermatophyta</taxon>
        <taxon>Magnoliopsida</taxon>
        <taxon>eudicotyledons</taxon>
        <taxon>Gunneridae</taxon>
        <taxon>Pentapetalae</taxon>
        <taxon>rosids</taxon>
        <taxon>Vitales</taxon>
        <taxon>Vitaceae</taxon>
        <taxon>Viteae</taxon>
        <taxon>Vitis</taxon>
    </lineage>
</organism>
<keyword evidence="8" id="KW-0539">Nucleus</keyword>
<dbReference type="GO" id="GO:0003677">
    <property type="term" value="F:DNA binding"/>
    <property type="evidence" value="ECO:0007669"/>
    <property type="project" value="UniProtKB-KW"/>
</dbReference>
<dbReference type="InterPro" id="IPR036893">
    <property type="entry name" value="SBP_sf"/>
</dbReference>
<proteinExistence type="evidence at transcript level"/>
<keyword evidence="7" id="KW-0804">Transcription</keyword>
<sequence length="500" mass="55465">MEWNLRTPSEWDWETLTAFNTRAFEFPGRVQLSNHDIEVDGGVDNGSVYSSGGGGFSGSDLGHGSSSRSSISVSGDSSLKEGIKKFRNVEDIHKDFSENKELIRVGGSGNCPTVGTSDGSGEAMIGLKLGKRPYFEDVCAASTAKTTTSSVNPASSVSATKRFRTSYQSSQTPRCQVEGCNLDLKSAKDYHRRHRICENHSKSPKVIVAGLERRFCQQCSRFHELTEFDDKKRSRRRRLNDHNARRRRPHPESIQFSSGRLPSSLYDGRQQINLACNRLPIPVATPMWQNPCSFKDTQTGGSLIRPVKAVGIDKQLHLPTDEMPDAISMLHVNSERMLSFDGSTPRVLNQGLEASAIASNSNVAPDFRRALSLLSTNSWGLNDPGPTSLDQLMHVNQSSMAQPTMHVEPHNWALASSENMHVQQTPSEIRGHSLDLHNNEAACFKSFNYLKPLMSLAVFIPIKLTENQVCFQCQKELQIKCSPCDALEKAIMGIRMPFVH</sequence>
<dbReference type="SUPFAM" id="SSF103612">
    <property type="entry name" value="SBT domain"/>
    <property type="match status" value="1"/>
</dbReference>
<keyword evidence="2" id="KW-0479">Metal-binding</keyword>
<keyword evidence="3 9" id="KW-0863">Zinc-finger</keyword>
<evidence type="ECO:0000256" key="2">
    <source>
        <dbReference type="ARBA" id="ARBA00022723"/>
    </source>
</evidence>
<keyword evidence="5" id="KW-0805">Transcription regulation</keyword>
<dbReference type="OrthoDB" id="514967at2759"/>
<comment type="subcellular location">
    <subcellularLocation>
        <location evidence="1">Nucleus</location>
    </subcellularLocation>
</comment>
<accession>D6QZ30</accession>
<evidence type="ECO:0000256" key="9">
    <source>
        <dbReference type="PROSITE-ProRule" id="PRU00470"/>
    </source>
</evidence>
<dbReference type="InterPro" id="IPR044817">
    <property type="entry name" value="SBP-like"/>
</dbReference>
<evidence type="ECO:0000256" key="7">
    <source>
        <dbReference type="ARBA" id="ARBA00023163"/>
    </source>
</evidence>
<keyword evidence="6" id="KW-0238">DNA-binding</keyword>
<dbReference type="PROSITE" id="PS51141">
    <property type="entry name" value="ZF_SBP"/>
    <property type="match status" value="1"/>
</dbReference>